<comment type="caution">
    <text evidence="2">The sequence shown here is derived from an EMBL/GenBank/DDBJ whole genome shotgun (WGS) entry which is preliminary data.</text>
</comment>
<dbReference type="Proteomes" id="UP000667802">
    <property type="component" value="Unassembled WGS sequence"/>
</dbReference>
<dbReference type="EMBL" id="JAALHA020000003">
    <property type="protein sequence ID" value="MDR9894942.1"/>
    <property type="molecule type" value="Genomic_DNA"/>
</dbReference>
<name>A0AAP5I7E5_9CYAN</name>
<sequence>MKNCSNNSDKFTTETFFKTELIPDKKDYGEQMIDARLRWVCGNDPYSLLKNIGMVDCQSEIDFFVSRLQQLEQEREFYIHQRKSLFNQEEQEIQKAEPSEINMVGPANIVQERIKQWQEQKISKREIIFQQEIELIEQRYGNIKQQCEERIKQAHAKYQTYFQIWQKEHTIDLG</sequence>
<keyword evidence="1" id="KW-0175">Coiled coil</keyword>
<keyword evidence="3" id="KW-1185">Reference proteome</keyword>
<protein>
    <submittedName>
        <fullName evidence="2">Uncharacterized protein</fullName>
    </submittedName>
</protein>
<proteinExistence type="predicted"/>
<reference evidence="3" key="1">
    <citation type="journal article" date="2021" name="Science">
        <title>Hunting the eagle killer: A cyanobacterial neurotoxin causes vacuolar myelinopathy.</title>
        <authorList>
            <person name="Breinlinger S."/>
            <person name="Phillips T.J."/>
            <person name="Haram B.N."/>
            <person name="Mares J."/>
            <person name="Martinez Yerena J.A."/>
            <person name="Hrouzek P."/>
            <person name="Sobotka R."/>
            <person name="Henderson W.M."/>
            <person name="Schmieder P."/>
            <person name="Williams S.M."/>
            <person name="Lauderdale J.D."/>
            <person name="Wilde H.D."/>
            <person name="Gerrin W."/>
            <person name="Kust A."/>
            <person name="Washington J.W."/>
            <person name="Wagner C."/>
            <person name="Geier B."/>
            <person name="Liebeke M."/>
            <person name="Enke H."/>
            <person name="Niedermeyer T.H.J."/>
            <person name="Wilde S.B."/>
        </authorList>
    </citation>
    <scope>NUCLEOTIDE SEQUENCE [LARGE SCALE GENOMIC DNA]</scope>
    <source>
        <strain evidence="3">Thurmond2011</strain>
    </source>
</reference>
<evidence type="ECO:0000313" key="2">
    <source>
        <dbReference type="EMBL" id="MDR9894942.1"/>
    </source>
</evidence>
<dbReference type="RefSeq" id="WP_208338961.1">
    <property type="nucleotide sequence ID" value="NZ_CAWQFN010000472.1"/>
</dbReference>
<feature type="coiled-coil region" evidence="1">
    <location>
        <begin position="54"/>
        <end position="88"/>
    </location>
</feature>
<evidence type="ECO:0000313" key="3">
    <source>
        <dbReference type="Proteomes" id="UP000667802"/>
    </source>
</evidence>
<gene>
    <name evidence="2" type="ORF">G7B40_010230</name>
</gene>
<accession>A0AAP5I7E5</accession>
<dbReference type="AlphaFoldDB" id="A0AAP5I7E5"/>
<evidence type="ECO:0000256" key="1">
    <source>
        <dbReference type="SAM" id="Coils"/>
    </source>
</evidence>
<organism evidence="2 3">
    <name type="scientific">Aetokthonos hydrillicola Thurmond2011</name>
    <dbReference type="NCBI Taxonomy" id="2712845"/>
    <lineage>
        <taxon>Bacteria</taxon>
        <taxon>Bacillati</taxon>
        <taxon>Cyanobacteriota</taxon>
        <taxon>Cyanophyceae</taxon>
        <taxon>Nostocales</taxon>
        <taxon>Hapalosiphonaceae</taxon>
        <taxon>Aetokthonos</taxon>
    </lineage>
</organism>